<dbReference type="InterPro" id="IPR052895">
    <property type="entry name" value="HetReg/Transcr_Mod"/>
</dbReference>
<proteinExistence type="predicted"/>
<comment type="caution">
    <text evidence="2">The sequence shown here is derived from an EMBL/GenBank/DDBJ whole genome shotgun (WGS) entry which is preliminary data.</text>
</comment>
<dbReference type="PANTHER" id="PTHR24148:SF82">
    <property type="entry name" value="HETEROKARYON INCOMPATIBILITY DOMAIN-CONTAINING PROTEIN"/>
    <property type="match status" value="1"/>
</dbReference>
<name>A0A9P4V1Z7_9PLEO</name>
<keyword evidence="3" id="KW-1185">Reference proteome</keyword>
<evidence type="ECO:0000313" key="2">
    <source>
        <dbReference type="EMBL" id="KAF2733741.1"/>
    </source>
</evidence>
<dbReference type="AlphaFoldDB" id="A0A9P4V1Z7"/>
<dbReference type="EMBL" id="ML996157">
    <property type="protein sequence ID" value="KAF2733741.1"/>
    <property type="molecule type" value="Genomic_DNA"/>
</dbReference>
<evidence type="ECO:0000313" key="3">
    <source>
        <dbReference type="Proteomes" id="UP000799444"/>
    </source>
</evidence>
<dbReference type="OrthoDB" id="4850726at2759"/>
<organism evidence="2 3">
    <name type="scientific">Polyplosphaeria fusca</name>
    <dbReference type="NCBI Taxonomy" id="682080"/>
    <lineage>
        <taxon>Eukaryota</taxon>
        <taxon>Fungi</taxon>
        <taxon>Dikarya</taxon>
        <taxon>Ascomycota</taxon>
        <taxon>Pezizomycotina</taxon>
        <taxon>Dothideomycetes</taxon>
        <taxon>Pleosporomycetidae</taxon>
        <taxon>Pleosporales</taxon>
        <taxon>Tetraplosphaeriaceae</taxon>
        <taxon>Polyplosphaeria</taxon>
    </lineage>
</organism>
<sequence>MACTICKQADVTDSEQYYDHFQRFYSRYLLDDPPENPQNHQYRYQSATSEGETRLFTLDPGDKYDLLSGSLEKVRIDEPPDYAALSYVWGHKRNRVVLVDGEEFQVTDSLWYALWHIRSAAESITIWIDALCINQDDVQERNTTVPHMKDIYENAQEVIAWLGPEAGGGTDALAGISEIHSQFEKLVDKFGTHEAAFSHMLENNDWWAERADNPYVRLKTWVNINRLLTSRTWFHRVWIMQEGTTPIKTTFHLCHCKTSADSVYEVFRLLQRVPLGQFPRSFLNEPSHFQQIDALTTFAQERAQRRVDLGRKGKSTKGSDPLLVDTLATLRGHRASDPHDKIYAALGFAKNLPYPVKVDYNKSLAETLRDAAFACLSQDSDPLRLLGHAGMWASGHLPATWMPDWVTETRWTPLPKDHTTGPLKGTSLFNASAWQHAIWKDPAYNQKPCVIGDTLRVPGVIVDYVRSTFVEHGQPKNMEYLERLWKLPNMEDFYAPTNEPMESAYLRTLVADLAMKDGGILGRGGSMYWRDRL</sequence>
<accession>A0A9P4V1Z7</accession>
<dbReference type="Proteomes" id="UP000799444">
    <property type="component" value="Unassembled WGS sequence"/>
</dbReference>
<dbReference type="InterPro" id="IPR010730">
    <property type="entry name" value="HET"/>
</dbReference>
<reference evidence="2" key="1">
    <citation type="journal article" date="2020" name="Stud. Mycol.">
        <title>101 Dothideomycetes genomes: a test case for predicting lifestyles and emergence of pathogens.</title>
        <authorList>
            <person name="Haridas S."/>
            <person name="Albert R."/>
            <person name="Binder M."/>
            <person name="Bloem J."/>
            <person name="Labutti K."/>
            <person name="Salamov A."/>
            <person name="Andreopoulos B."/>
            <person name="Baker S."/>
            <person name="Barry K."/>
            <person name="Bills G."/>
            <person name="Bluhm B."/>
            <person name="Cannon C."/>
            <person name="Castanera R."/>
            <person name="Culley D."/>
            <person name="Daum C."/>
            <person name="Ezra D."/>
            <person name="Gonzalez J."/>
            <person name="Henrissat B."/>
            <person name="Kuo A."/>
            <person name="Liang C."/>
            <person name="Lipzen A."/>
            <person name="Lutzoni F."/>
            <person name="Magnuson J."/>
            <person name="Mondo S."/>
            <person name="Nolan M."/>
            <person name="Ohm R."/>
            <person name="Pangilinan J."/>
            <person name="Park H.-J."/>
            <person name="Ramirez L."/>
            <person name="Alfaro M."/>
            <person name="Sun H."/>
            <person name="Tritt A."/>
            <person name="Yoshinaga Y."/>
            <person name="Zwiers L.-H."/>
            <person name="Turgeon B."/>
            <person name="Goodwin S."/>
            <person name="Spatafora J."/>
            <person name="Crous P."/>
            <person name="Grigoriev I."/>
        </authorList>
    </citation>
    <scope>NUCLEOTIDE SEQUENCE</scope>
    <source>
        <strain evidence="2">CBS 125425</strain>
    </source>
</reference>
<gene>
    <name evidence="2" type="ORF">EJ04DRAFT_266949</name>
</gene>
<dbReference type="Pfam" id="PF06985">
    <property type="entry name" value="HET"/>
    <property type="match status" value="1"/>
</dbReference>
<dbReference type="PANTHER" id="PTHR24148">
    <property type="entry name" value="ANKYRIN REPEAT DOMAIN-CONTAINING PROTEIN 39 HOMOLOG-RELATED"/>
    <property type="match status" value="1"/>
</dbReference>
<feature type="domain" description="Heterokaryon incompatibility" evidence="1">
    <location>
        <begin position="82"/>
        <end position="242"/>
    </location>
</feature>
<evidence type="ECO:0000259" key="1">
    <source>
        <dbReference type="Pfam" id="PF06985"/>
    </source>
</evidence>
<protein>
    <submittedName>
        <fullName evidence="2">HET-domain-containing protein</fullName>
    </submittedName>
</protein>